<evidence type="ECO:0000313" key="2">
    <source>
        <dbReference type="EMBL" id="KAE8729875.1"/>
    </source>
</evidence>
<comment type="caution">
    <text evidence="2">The sequence shown here is derived from an EMBL/GenBank/DDBJ whole genome shotgun (WGS) entry which is preliminary data.</text>
</comment>
<proteinExistence type="predicted"/>
<dbReference type="EMBL" id="VEPZ02000210">
    <property type="protein sequence ID" value="KAE8729875.1"/>
    <property type="molecule type" value="Genomic_DNA"/>
</dbReference>
<dbReference type="PANTHER" id="PTHR47723">
    <property type="entry name" value="OS05G0353850 PROTEIN"/>
    <property type="match status" value="1"/>
</dbReference>
<evidence type="ECO:0000259" key="1">
    <source>
        <dbReference type="Pfam" id="PF13456"/>
    </source>
</evidence>
<name>A0A6A3CKG9_HIBSY</name>
<evidence type="ECO:0000313" key="3">
    <source>
        <dbReference type="Proteomes" id="UP000436088"/>
    </source>
</evidence>
<dbReference type="Pfam" id="PF13456">
    <property type="entry name" value="RVT_3"/>
    <property type="match status" value="1"/>
</dbReference>
<dbReference type="InterPro" id="IPR002156">
    <property type="entry name" value="RNaseH_domain"/>
</dbReference>
<dbReference type="InterPro" id="IPR036397">
    <property type="entry name" value="RNaseH_sf"/>
</dbReference>
<dbReference type="InterPro" id="IPR012337">
    <property type="entry name" value="RNaseH-like_sf"/>
</dbReference>
<reference evidence="2" key="1">
    <citation type="submission" date="2019-09" db="EMBL/GenBank/DDBJ databases">
        <title>Draft genome information of white flower Hibiscus syriacus.</title>
        <authorList>
            <person name="Kim Y.-M."/>
        </authorList>
    </citation>
    <scope>NUCLEOTIDE SEQUENCE [LARGE SCALE GENOMIC DNA]</scope>
    <source>
        <strain evidence="2">YM2019G1</strain>
    </source>
</reference>
<dbReference type="GO" id="GO:0004523">
    <property type="term" value="F:RNA-DNA hybrid ribonuclease activity"/>
    <property type="evidence" value="ECO:0007669"/>
    <property type="project" value="InterPro"/>
</dbReference>
<sequence>MILSHLLGGNVPPPPQEWIKAYSDGAVNLGDGSAAAGGVLRNHNGDWIVGFSRSLGKCLVLIAELWGAHDTLVHALRLGFKSVVIEKDNAEVVDIYNNLFDALAGNTLVDALKELRDQDWTTRMVRIKREINGVADKLASMSRGHPIG</sequence>
<dbReference type="AlphaFoldDB" id="A0A6A3CKG9"/>
<dbReference type="GO" id="GO:0003676">
    <property type="term" value="F:nucleic acid binding"/>
    <property type="evidence" value="ECO:0007669"/>
    <property type="project" value="InterPro"/>
</dbReference>
<protein>
    <recommendedName>
        <fullName evidence="1">RNase H type-1 domain-containing protein</fullName>
    </recommendedName>
</protein>
<dbReference type="InterPro" id="IPR053151">
    <property type="entry name" value="RNase_H-like"/>
</dbReference>
<keyword evidence="3" id="KW-1185">Reference proteome</keyword>
<dbReference type="PANTHER" id="PTHR47723:SF13">
    <property type="entry name" value="PUTATIVE-RELATED"/>
    <property type="match status" value="1"/>
</dbReference>
<accession>A0A6A3CKG9</accession>
<feature type="domain" description="RNase H type-1" evidence="1">
    <location>
        <begin position="23"/>
        <end position="141"/>
    </location>
</feature>
<dbReference type="CDD" id="cd06222">
    <property type="entry name" value="RNase_H_like"/>
    <property type="match status" value="1"/>
</dbReference>
<gene>
    <name evidence="2" type="ORF">F3Y22_tig00003096pilonHSYRG00043</name>
</gene>
<dbReference type="Gene3D" id="3.30.420.10">
    <property type="entry name" value="Ribonuclease H-like superfamily/Ribonuclease H"/>
    <property type="match status" value="1"/>
</dbReference>
<dbReference type="InterPro" id="IPR044730">
    <property type="entry name" value="RNase_H-like_dom_plant"/>
</dbReference>
<organism evidence="2 3">
    <name type="scientific">Hibiscus syriacus</name>
    <name type="common">Rose of Sharon</name>
    <dbReference type="NCBI Taxonomy" id="106335"/>
    <lineage>
        <taxon>Eukaryota</taxon>
        <taxon>Viridiplantae</taxon>
        <taxon>Streptophyta</taxon>
        <taxon>Embryophyta</taxon>
        <taxon>Tracheophyta</taxon>
        <taxon>Spermatophyta</taxon>
        <taxon>Magnoliopsida</taxon>
        <taxon>eudicotyledons</taxon>
        <taxon>Gunneridae</taxon>
        <taxon>Pentapetalae</taxon>
        <taxon>rosids</taxon>
        <taxon>malvids</taxon>
        <taxon>Malvales</taxon>
        <taxon>Malvaceae</taxon>
        <taxon>Malvoideae</taxon>
        <taxon>Hibiscus</taxon>
    </lineage>
</organism>
<dbReference type="Proteomes" id="UP000436088">
    <property type="component" value="Unassembled WGS sequence"/>
</dbReference>
<dbReference type="SUPFAM" id="SSF53098">
    <property type="entry name" value="Ribonuclease H-like"/>
    <property type="match status" value="1"/>
</dbReference>